<dbReference type="PROSITE" id="PS50089">
    <property type="entry name" value="ZF_RING_2"/>
    <property type="match status" value="1"/>
</dbReference>
<organism evidence="6 10">
    <name type="scientific">Didymodactylos carnosus</name>
    <dbReference type="NCBI Taxonomy" id="1234261"/>
    <lineage>
        <taxon>Eukaryota</taxon>
        <taxon>Metazoa</taxon>
        <taxon>Spiralia</taxon>
        <taxon>Gnathifera</taxon>
        <taxon>Rotifera</taxon>
        <taxon>Eurotatoria</taxon>
        <taxon>Bdelloidea</taxon>
        <taxon>Philodinida</taxon>
        <taxon>Philodinidae</taxon>
        <taxon>Didymodactylos</taxon>
    </lineage>
</organism>
<dbReference type="EMBL" id="CAJNOK010032466">
    <property type="protein sequence ID" value="CAF1484292.1"/>
    <property type="molecule type" value="Genomic_DNA"/>
</dbReference>
<evidence type="ECO:0000256" key="4">
    <source>
        <dbReference type="PROSITE-ProRule" id="PRU00175"/>
    </source>
</evidence>
<comment type="caution">
    <text evidence="6">The sequence shown here is derived from an EMBL/GenBank/DDBJ whole genome shotgun (WGS) entry which is preliminary data.</text>
</comment>
<sequence>MVIINKGICAFDFILDASEDFSYCPMCSEQVQPTKYGFNRCEWKIRGAYTLRKRGFNKLVEQDFVSIKDSYQLFDFDFSIPWLTFAIVTRPNSFVNNDKSTVDKVEYIELSKTHGETCAICLSDIKHEDEWVLPCNHVFHSDCINKWLHSGEDGAELCPLCREDISLYS</sequence>
<dbReference type="EMBL" id="CAJNOQ010009082">
    <property type="protein sequence ID" value="CAF1215083.1"/>
    <property type="molecule type" value="Genomic_DNA"/>
</dbReference>
<keyword evidence="10" id="KW-1185">Reference proteome</keyword>
<evidence type="ECO:0000313" key="7">
    <source>
        <dbReference type="EMBL" id="CAF1484292.1"/>
    </source>
</evidence>
<dbReference type="Gene3D" id="3.30.40.10">
    <property type="entry name" value="Zinc/RING finger domain, C3HC4 (zinc finger)"/>
    <property type="match status" value="1"/>
</dbReference>
<dbReference type="Proteomes" id="UP000663829">
    <property type="component" value="Unassembled WGS sequence"/>
</dbReference>
<protein>
    <recommendedName>
        <fullName evidence="5">RING-type domain-containing protein</fullName>
    </recommendedName>
</protein>
<dbReference type="InterPro" id="IPR013083">
    <property type="entry name" value="Znf_RING/FYVE/PHD"/>
</dbReference>
<evidence type="ECO:0000313" key="9">
    <source>
        <dbReference type="EMBL" id="CAF4274394.1"/>
    </source>
</evidence>
<dbReference type="PANTHER" id="PTHR47662:SF1">
    <property type="entry name" value="RING-TYPE DOMAIN-CONTAINING PROTEIN"/>
    <property type="match status" value="1"/>
</dbReference>
<evidence type="ECO:0000256" key="3">
    <source>
        <dbReference type="ARBA" id="ARBA00022833"/>
    </source>
</evidence>
<dbReference type="Pfam" id="PF13639">
    <property type="entry name" value="zf-RING_2"/>
    <property type="match status" value="1"/>
</dbReference>
<keyword evidence="2 4" id="KW-0863">Zinc-finger</keyword>
<dbReference type="SMART" id="SM00744">
    <property type="entry name" value="RINGv"/>
    <property type="match status" value="1"/>
</dbReference>
<dbReference type="AlphaFoldDB" id="A0A814XA35"/>
<dbReference type="PANTHER" id="PTHR47662">
    <property type="entry name" value="RING-TYPE DOMAIN-CONTAINING PROTEIN"/>
    <property type="match status" value="1"/>
</dbReference>
<accession>A0A814XA35</accession>
<dbReference type="SMART" id="SM00184">
    <property type="entry name" value="RING"/>
    <property type="match status" value="1"/>
</dbReference>
<evidence type="ECO:0000259" key="5">
    <source>
        <dbReference type="PROSITE" id="PS50089"/>
    </source>
</evidence>
<evidence type="ECO:0000256" key="2">
    <source>
        <dbReference type="ARBA" id="ARBA00022771"/>
    </source>
</evidence>
<dbReference type="EMBL" id="CAJOBC010009083">
    <property type="protein sequence ID" value="CAF3978931.1"/>
    <property type="molecule type" value="Genomic_DNA"/>
</dbReference>
<dbReference type="OrthoDB" id="9984778at2759"/>
<name>A0A814XA35_9BILA</name>
<dbReference type="Proteomes" id="UP000682733">
    <property type="component" value="Unassembled WGS sequence"/>
</dbReference>
<keyword evidence="3" id="KW-0862">Zinc</keyword>
<feature type="domain" description="RING-type" evidence="5">
    <location>
        <begin position="118"/>
        <end position="162"/>
    </location>
</feature>
<keyword evidence="1" id="KW-0479">Metal-binding</keyword>
<evidence type="ECO:0000313" key="10">
    <source>
        <dbReference type="Proteomes" id="UP000663829"/>
    </source>
</evidence>
<dbReference type="InterPro" id="IPR001841">
    <property type="entry name" value="Znf_RING"/>
</dbReference>
<proteinExistence type="predicted"/>
<evidence type="ECO:0000313" key="8">
    <source>
        <dbReference type="EMBL" id="CAF3978931.1"/>
    </source>
</evidence>
<gene>
    <name evidence="6" type="ORF">GPM918_LOCUS24410</name>
    <name evidence="7" type="ORF">OVA965_LOCUS36208</name>
    <name evidence="8" type="ORF">SRO942_LOCUS24409</name>
    <name evidence="9" type="ORF">TMI583_LOCUS37212</name>
</gene>
<reference evidence="6" key="1">
    <citation type="submission" date="2021-02" db="EMBL/GenBank/DDBJ databases">
        <authorList>
            <person name="Nowell W R."/>
        </authorList>
    </citation>
    <scope>NUCLEOTIDE SEQUENCE</scope>
</reference>
<dbReference type="Proteomes" id="UP000677228">
    <property type="component" value="Unassembled WGS sequence"/>
</dbReference>
<dbReference type="Proteomes" id="UP000681722">
    <property type="component" value="Unassembled WGS sequence"/>
</dbReference>
<dbReference type="EMBL" id="CAJOBA010054412">
    <property type="protein sequence ID" value="CAF4274394.1"/>
    <property type="molecule type" value="Genomic_DNA"/>
</dbReference>
<dbReference type="InterPro" id="IPR011016">
    <property type="entry name" value="Znf_RING-CH"/>
</dbReference>
<dbReference type="SUPFAM" id="SSF57850">
    <property type="entry name" value="RING/U-box"/>
    <property type="match status" value="1"/>
</dbReference>
<evidence type="ECO:0000256" key="1">
    <source>
        <dbReference type="ARBA" id="ARBA00022723"/>
    </source>
</evidence>
<dbReference type="GO" id="GO:0008270">
    <property type="term" value="F:zinc ion binding"/>
    <property type="evidence" value="ECO:0007669"/>
    <property type="project" value="UniProtKB-KW"/>
</dbReference>
<evidence type="ECO:0000313" key="6">
    <source>
        <dbReference type="EMBL" id="CAF1215083.1"/>
    </source>
</evidence>